<dbReference type="InterPro" id="IPR051448">
    <property type="entry name" value="CdaR-like_regulators"/>
</dbReference>
<name>A0A2I1PBR9_9MICO</name>
<dbReference type="PANTHER" id="PTHR33744">
    <property type="entry name" value="CARBOHYDRATE DIACID REGULATOR"/>
    <property type="match status" value="1"/>
</dbReference>
<dbReference type="Pfam" id="PF13185">
    <property type="entry name" value="GAF_2"/>
    <property type="match status" value="1"/>
</dbReference>
<dbReference type="OrthoDB" id="8026818at2"/>
<reference evidence="4 5" key="1">
    <citation type="submission" date="2017-12" db="EMBL/GenBank/DDBJ databases">
        <title>Phylogenetic diversity of female urinary microbiome.</title>
        <authorList>
            <person name="Thomas-White K."/>
            <person name="Wolfe A.J."/>
        </authorList>
    </citation>
    <scope>NUCLEOTIDE SEQUENCE [LARGE SCALE GENOMIC DNA]</scope>
    <source>
        <strain evidence="4 5">UMB1298</strain>
    </source>
</reference>
<comment type="caution">
    <text evidence="4">The sequence shown here is derived from an EMBL/GenBank/DDBJ whole genome shotgun (WGS) entry which is preliminary data.</text>
</comment>
<evidence type="ECO:0000256" key="2">
    <source>
        <dbReference type="SAM" id="MobiDB-lite"/>
    </source>
</evidence>
<dbReference type="AlphaFoldDB" id="A0A2I1PBR9"/>
<dbReference type="SMART" id="SM00065">
    <property type="entry name" value="GAF"/>
    <property type="match status" value="1"/>
</dbReference>
<sequence>MQRRETESVEDPSTPPVSPDPHRDEGAADEAVPGGEGWLSLLLRDASVAELMAHGRGLGPQGAAQTVQALEVSARLQQRARRAGELGALSDIAGRLSSMRSPQDLLPQVVAHARQLLRVDLAYLALLHGEGDREVLRIEVSDGNITPELVGVELSLGHGVAGWVIRHARPRWSADYQHDAGFTHSETADAAARAENMHSVLGAPLLVRGRAVGALFAGVRSHRDFPEDEVTLLCALALHAGIALDNADRMARLAEARDELDQRSERLARSLSWDEQLREVVLRGGGVDELLTEVGTAVGTAVELLPAGSPGGPPADAHAVEAAGRLLGWLVPATPLSEESARVALERAAPTVALTLMAQQATAQAAGRARTLHLLELLTTREDEEVDPAELRLAGLDPRRRHVVVIVDGQGAAAEDPPEWLRRLPRGTAVLGHRQDAVLVVPAGPEAVADVLRPADLLASVSAPVVPVDGLRAAYTEAVETMKALRSLGETRAVVGPQDVGLHRLLLGDAGRGRLREAFERQLGEVRAHEARRGVPLLGTMAAFLDCGGSPGATASALGVHVNTVYQRLAVVDGLIGADWRRPGRALELHVLLRLTEARAALEEGA</sequence>
<dbReference type="EMBL" id="PKIZ01000006">
    <property type="protein sequence ID" value="PKZ42075.1"/>
    <property type="molecule type" value="Genomic_DNA"/>
</dbReference>
<dbReference type="Gene3D" id="3.30.450.40">
    <property type="match status" value="1"/>
</dbReference>
<dbReference type="InterPro" id="IPR025736">
    <property type="entry name" value="PucR_C-HTH_dom"/>
</dbReference>
<dbReference type="InterPro" id="IPR029016">
    <property type="entry name" value="GAF-like_dom_sf"/>
</dbReference>
<dbReference type="InterPro" id="IPR041522">
    <property type="entry name" value="CdaR_GGDEF"/>
</dbReference>
<accession>A0A2I1PBR9</accession>
<feature type="domain" description="GAF" evidence="3">
    <location>
        <begin position="101"/>
        <end position="254"/>
    </location>
</feature>
<keyword evidence="5" id="KW-1185">Reference proteome</keyword>
<dbReference type="Pfam" id="PF13556">
    <property type="entry name" value="HTH_30"/>
    <property type="match status" value="1"/>
</dbReference>
<evidence type="ECO:0000259" key="3">
    <source>
        <dbReference type="SMART" id="SM00065"/>
    </source>
</evidence>
<protein>
    <submittedName>
        <fullName evidence="4">PucR family transcriptional regulator</fullName>
    </submittedName>
</protein>
<organism evidence="4 5">
    <name type="scientific">Kytococcus schroeteri</name>
    <dbReference type="NCBI Taxonomy" id="138300"/>
    <lineage>
        <taxon>Bacteria</taxon>
        <taxon>Bacillati</taxon>
        <taxon>Actinomycetota</taxon>
        <taxon>Actinomycetes</taxon>
        <taxon>Micrococcales</taxon>
        <taxon>Kytococcaceae</taxon>
        <taxon>Kytococcus</taxon>
    </lineage>
</organism>
<dbReference type="RefSeq" id="WP_101849355.1">
    <property type="nucleotide sequence ID" value="NZ_PKIZ01000006.1"/>
</dbReference>
<comment type="similarity">
    <text evidence="1">Belongs to the CdaR family.</text>
</comment>
<proteinExistence type="inferred from homology"/>
<feature type="region of interest" description="Disordered" evidence="2">
    <location>
        <begin position="1"/>
        <end position="32"/>
    </location>
</feature>
<evidence type="ECO:0000313" key="4">
    <source>
        <dbReference type="EMBL" id="PKZ42075.1"/>
    </source>
</evidence>
<dbReference type="SUPFAM" id="SSF55781">
    <property type="entry name" value="GAF domain-like"/>
    <property type="match status" value="1"/>
</dbReference>
<evidence type="ECO:0000256" key="1">
    <source>
        <dbReference type="ARBA" id="ARBA00006754"/>
    </source>
</evidence>
<evidence type="ECO:0000313" key="5">
    <source>
        <dbReference type="Proteomes" id="UP000234206"/>
    </source>
</evidence>
<dbReference type="Pfam" id="PF17853">
    <property type="entry name" value="GGDEF_2"/>
    <property type="match status" value="1"/>
</dbReference>
<dbReference type="InterPro" id="IPR003018">
    <property type="entry name" value="GAF"/>
</dbReference>
<gene>
    <name evidence="4" type="ORF">CYJ76_04305</name>
</gene>
<dbReference type="Gene3D" id="1.10.10.2840">
    <property type="entry name" value="PucR C-terminal helix-turn-helix domain"/>
    <property type="match status" value="1"/>
</dbReference>
<dbReference type="InterPro" id="IPR042070">
    <property type="entry name" value="PucR_C-HTH_sf"/>
</dbReference>
<dbReference type="PANTHER" id="PTHR33744:SF1">
    <property type="entry name" value="DNA-BINDING TRANSCRIPTIONAL ACTIVATOR ADER"/>
    <property type="match status" value="1"/>
</dbReference>
<dbReference type="Proteomes" id="UP000234206">
    <property type="component" value="Unassembled WGS sequence"/>
</dbReference>